<sequence>MASSSVAFFSDEQSLKLANLIGELKGEAAEGPFYTESKKVYEAGKYGDLVLRYAKTSEVLLGVQEKDLEPIYNLLIALTKDASTDVTPEVVKNIITPIVNSPADRAQSKLRILSNLYNNLPPTSSLRYEVFLAIINVAAKGDELDVLIPELDENLNRSVNLWGVGLNQERELYLRLSESLESVEGLKPQAYTYRLRYLQTFESADAPTLKTATPVATQAIKDALILPSILNFESLHNLAAVQQVKSTPLFKLLSIFLEGDLKAYREFVKKDGKGVVEKELEGKEEVLVEKIRMLTLAGVAGREVPGEVGYEEIARELEVGEGEVEVWVINVIRAGLIDAKMNQLKKTVVVSRSTHRTFTEREWKSLGEKLGAWKEGLKDVLKVIENAKLIRGDGGEGVVA</sequence>
<comment type="function">
    <text evidence="5">Component of the eukaryotic translation initiation factor 3 (eIF-3) complex, which is involved in protein synthesis of a specialized repertoire of mRNAs and, together with other initiation factors, stimulates binding of mRNA and methionyl-tRNAi to the 40S ribosome. The eIF-3 complex specifically targets and initiates translation of a subset of mRNAs involved in cell proliferation.</text>
</comment>
<accession>A0AAD5S7G6</accession>
<dbReference type="Pfam" id="PF18005">
    <property type="entry name" value="eIF3m_C_helix"/>
    <property type="match status" value="1"/>
</dbReference>
<evidence type="ECO:0000259" key="6">
    <source>
        <dbReference type="PROSITE" id="PS50250"/>
    </source>
</evidence>
<feature type="domain" description="PCI" evidence="6">
    <location>
        <begin position="186"/>
        <end position="355"/>
    </location>
</feature>
<dbReference type="InterPro" id="IPR045237">
    <property type="entry name" value="COPS7/eIF3m"/>
</dbReference>
<dbReference type="Proteomes" id="UP001212841">
    <property type="component" value="Unassembled WGS sequence"/>
</dbReference>
<dbReference type="PANTHER" id="PTHR15350:SF2">
    <property type="entry name" value="EUKARYOTIC TRANSLATION INITIATION FACTOR 3 SUBUNIT M"/>
    <property type="match status" value="1"/>
</dbReference>
<protein>
    <recommendedName>
        <fullName evidence="5">Eukaryotic translation initiation factor 3 subunit M</fullName>
        <shortName evidence="5">eIF3m</shortName>
    </recommendedName>
</protein>
<proteinExistence type="inferred from homology"/>
<evidence type="ECO:0000313" key="8">
    <source>
        <dbReference type="Proteomes" id="UP001212841"/>
    </source>
</evidence>
<comment type="similarity">
    <text evidence="1">Belongs to the CSN7/EIF3M family. CSN7 subfamily.</text>
</comment>
<keyword evidence="2 5" id="KW-0963">Cytoplasm</keyword>
<evidence type="ECO:0000256" key="2">
    <source>
        <dbReference type="ARBA" id="ARBA00022490"/>
    </source>
</evidence>
<dbReference type="InterPro" id="IPR040750">
    <property type="entry name" value="eIF3m_C_helix"/>
</dbReference>
<dbReference type="GO" id="GO:0033290">
    <property type="term" value="C:eukaryotic 48S preinitiation complex"/>
    <property type="evidence" value="ECO:0007669"/>
    <property type="project" value="UniProtKB-UniRule"/>
</dbReference>
<comment type="similarity">
    <text evidence="5">Belongs to the eIF-3 subunit M family.</text>
</comment>
<dbReference type="InterPro" id="IPR000717">
    <property type="entry name" value="PCI_dom"/>
</dbReference>
<dbReference type="Pfam" id="PF01399">
    <property type="entry name" value="PCI"/>
    <property type="match status" value="1"/>
</dbReference>
<keyword evidence="8" id="KW-1185">Reference proteome</keyword>
<gene>
    <name evidence="7" type="ORF">HK097_010516</name>
</gene>
<dbReference type="PROSITE" id="PS50250">
    <property type="entry name" value="PCI"/>
    <property type="match status" value="1"/>
</dbReference>
<evidence type="ECO:0000313" key="7">
    <source>
        <dbReference type="EMBL" id="KAJ3048454.1"/>
    </source>
</evidence>
<dbReference type="EMBL" id="JADGJD010000789">
    <property type="protein sequence ID" value="KAJ3048454.1"/>
    <property type="molecule type" value="Genomic_DNA"/>
</dbReference>
<dbReference type="GO" id="GO:0071541">
    <property type="term" value="C:eukaryotic translation initiation factor 3 complex, eIF3m"/>
    <property type="evidence" value="ECO:0007669"/>
    <property type="project" value="UniProtKB-UniRule"/>
</dbReference>
<dbReference type="SMART" id="SM00088">
    <property type="entry name" value="PINT"/>
    <property type="match status" value="1"/>
</dbReference>
<comment type="caution">
    <text evidence="7">The sequence shown here is derived from an EMBL/GenBank/DDBJ whole genome shotgun (WGS) entry which is preliminary data.</text>
</comment>
<comment type="subunit">
    <text evidence="5">Component of the eukaryotic translation initiation factor 3 (eIF-3) complex.</text>
</comment>
<dbReference type="GO" id="GO:0001732">
    <property type="term" value="P:formation of cytoplasmic translation initiation complex"/>
    <property type="evidence" value="ECO:0007669"/>
    <property type="project" value="UniProtKB-UniRule"/>
</dbReference>
<dbReference type="GO" id="GO:0016282">
    <property type="term" value="C:eukaryotic 43S preinitiation complex"/>
    <property type="evidence" value="ECO:0007669"/>
    <property type="project" value="UniProtKB-UniRule"/>
</dbReference>
<dbReference type="AlphaFoldDB" id="A0AAD5S7G6"/>
<dbReference type="GO" id="GO:0003743">
    <property type="term" value="F:translation initiation factor activity"/>
    <property type="evidence" value="ECO:0007669"/>
    <property type="project" value="UniProtKB-UniRule"/>
</dbReference>
<dbReference type="PANTHER" id="PTHR15350">
    <property type="entry name" value="COP9 SIGNALOSOME COMPLEX SUBUNIT 7/DENDRITIC CELL PROTEIN GA17"/>
    <property type="match status" value="1"/>
</dbReference>
<organism evidence="7 8">
    <name type="scientific">Rhizophlyctis rosea</name>
    <dbReference type="NCBI Taxonomy" id="64517"/>
    <lineage>
        <taxon>Eukaryota</taxon>
        <taxon>Fungi</taxon>
        <taxon>Fungi incertae sedis</taxon>
        <taxon>Chytridiomycota</taxon>
        <taxon>Chytridiomycota incertae sedis</taxon>
        <taxon>Chytridiomycetes</taxon>
        <taxon>Rhizophlyctidales</taxon>
        <taxon>Rhizophlyctidaceae</taxon>
        <taxon>Rhizophlyctis</taxon>
    </lineage>
</organism>
<keyword evidence="3 5" id="KW-0396">Initiation factor</keyword>
<name>A0AAD5S7G6_9FUNG</name>
<reference evidence="7" key="1">
    <citation type="submission" date="2020-05" db="EMBL/GenBank/DDBJ databases">
        <title>Phylogenomic resolution of chytrid fungi.</title>
        <authorList>
            <person name="Stajich J.E."/>
            <person name="Amses K."/>
            <person name="Simmons R."/>
            <person name="Seto K."/>
            <person name="Myers J."/>
            <person name="Bonds A."/>
            <person name="Quandt C.A."/>
            <person name="Barry K."/>
            <person name="Liu P."/>
            <person name="Grigoriev I."/>
            <person name="Longcore J.E."/>
            <person name="James T.Y."/>
        </authorList>
    </citation>
    <scope>NUCLEOTIDE SEQUENCE</scope>
    <source>
        <strain evidence="7">JEL0318</strain>
    </source>
</reference>
<evidence type="ECO:0000256" key="5">
    <source>
        <dbReference type="HAMAP-Rule" id="MF_03012"/>
    </source>
</evidence>
<evidence type="ECO:0000256" key="3">
    <source>
        <dbReference type="ARBA" id="ARBA00022540"/>
    </source>
</evidence>
<dbReference type="InterPro" id="IPR027528">
    <property type="entry name" value="eIF3m"/>
</dbReference>
<keyword evidence="4 5" id="KW-0648">Protein biosynthesis</keyword>
<evidence type="ECO:0000256" key="4">
    <source>
        <dbReference type="ARBA" id="ARBA00022917"/>
    </source>
</evidence>
<dbReference type="HAMAP" id="MF_03012">
    <property type="entry name" value="eIF3m"/>
    <property type="match status" value="1"/>
</dbReference>
<comment type="subcellular location">
    <subcellularLocation>
        <location evidence="5">Cytoplasm</location>
    </subcellularLocation>
</comment>
<evidence type="ECO:0000256" key="1">
    <source>
        <dbReference type="ARBA" id="ARBA00008482"/>
    </source>
</evidence>